<dbReference type="SUPFAM" id="SSF49899">
    <property type="entry name" value="Concanavalin A-like lectins/glucanases"/>
    <property type="match status" value="1"/>
</dbReference>
<dbReference type="Proteomes" id="UP000016505">
    <property type="component" value="Chromosome I"/>
</dbReference>
<dbReference type="InterPro" id="IPR018247">
    <property type="entry name" value="EF_Hand_1_Ca_BS"/>
</dbReference>
<feature type="domain" description="Alginate lyase 2" evidence="1">
    <location>
        <begin position="62"/>
        <end position="377"/>
    </location>
</feature>
<reference evidence="2 3" key="1">
    <citation type="journal article" date="2012" name="J. Bacteriol.">
        <title>Genome sequences of type strains of seven species of the marine bacterium Pseudoalteromonas.</title>
        <authorList>
            <person name="Xie B.B."/>
            <person name="Shu Y.L."/>
            <person name="Qin Q.L."/>
            <person name="Rong J.C."/>
            <person name="Zhang X.Y."/>
            <person name="Chen X.L."/>
            <person name="Shi M."/>
            <person name="He H.L."/>
            <person name="Zhou B.C."/>
            <person name="Zhang Y.Z."/>
        </authorList>
    </citation>
    <scope>NUCLEOTIDE SEQUENCE [LARGE SCALE GENOMIC DNA]</scope>
    <source>
        <strain evidence="2 3">A 37-1-2</strain>
    </source>
</reference>
<gene>
    <name evidence="2" type="primary">algL</name>
    <name evidence="2" type="ORF">PARC_a3223</name>
</gene>
<dbReference type="Gene3D" id="2.60.120.200">
    <property type="match status" value="1"/>
</dbReference>
<proteinExistence type="predicted"/>
<keyword evidence="2" id="KW-0456">Lyase</keyword>
<dbReference type="Pfam" id="PF08787">
    <property type="entry name" value="Alginate_lyase2"/>
    <property type="match status" value="1"/>
</dbReference>
<evidence type="ECO:0000313" key="2">
    <source>
        <dbReference type="EMBL" id="ATC87632.1"/>
    </source>
</evidence>
<evidence type="ECO:0000259" key="1">
    <source>
        <dbReference type="Pfam" id="PF08787"/>
    </source>
</evidence>
<dbReference type="AlphaFoldDB" id="A0A290S6D9"/>
<organism evidence="2 3">
    <name type="scientific">Pseudoalteromonas arctica A 37-1-2</name>
    <dbReference type="NCBI Taxonomy" id="1117313"/>
    <lineage>
        <taxon>Bacteria</taxon>
        <taxon>Pseudomonadati</taxon>
        <taxon>Pseudomonadota</taxon>
        <taxon>Gammaproteobacteria</taxon>
        <taxon>Alteromonadales</taxon>
        <taxon>Pseudoalteromonadaceae</taxon>
        <taxon>Pseudoalteromonas</taxon>
    </lineage>
</organism>
<dbReference type="InterPro" id="IPR013320">
    <property type="entry name" value="ConA-like_dom_sf"/>
</dbReference>
<name>A0A290S6D9_9GAMM</name>
<dbReference type="EMBL" id="CP011025">
    <property type="protein sequence ID" value="ATC87632.1"/>
    <property type="molecule type" value="Genomic_DNA"/>
</dbReference>
<dbReference type="GO" id="GO:0016829">
    <property type="term" value="F:lyase activity"/>
    <property type="evidence" value="ECO:0007669"/>
    <property type="project" value="UniProtKB-KW"/>
</dbReference>
<evidence type="ECO:0000313" key="3">
    <source>
        <dbReference type="Proteomes" id="UP000016505"/>
    </source>
</evidence>
<sequence>MRLSDACTAQFLLHHTETIMIKNTSTFKLTALAVITPLLFTACSSTQSTNQQSDAPVPATKFDLSHWKINVPVDLNNDGKIDEIDVEEIQTYAHPDFFYLDEKGYMVFTSPNKALTSANSTNTRSELRQMIRGSNTKIKTNNPGNNFALAAHPLAEKFGAEGGKMQATLKVDHVALRAKNSDRDAAFSVVVGQIHAEKNKALVAENSGFGWGNEPLKIYYKKWPNHKTGSVFWNYERNLPKADPDRTDIAYPVWGNTWENPNEPGSEGIALGEDFSYTINVYKNTMYLTFTAEGKPDVNYSINLANNVDAYGKVDKKDHPLGYAGDSNYFKAGAYNQCSTKDAPGRWYAACLGTGDWTTDKQNGDYAQVSFSKLELSPATPPTK</sequence>
<dbReference type="PROSITE" id="PS00018">
    <property type="entry name" value="EF_HAND_1"/>
    <property type="match status" value="1"/>
</dbReference>
<protein>
    <submittedName>
        <fullName evidence="2">Poly(Beta-D-mannuronate) lyase</fullName>
    </submittedName>
</protein>
<dbReference type="InterPro" id="IPR014895">
    <property type="entry name" value="Alginate_lyase_2"/>
</dbReference>
<accession>A0A290S6D9</accession>
<dbReference type="KEGG" id="part:PARC_a3223"/>